<feature type="region of interest" description="Disordered" evidence="1">
    <location>
        <begin position="164"/>
        <end position="240"/>
    </location>
</feature>
<dbReference type="STRING" id="6313.A0A0K0DL01"/>
<name>A0A0K0DL01_ANGCA</name>
<proteinExistence type="predicted"/>
<sequence length="422" mass="47964">MFRTATSVCTGKEQREESWNLARQVANFIGYETVARDRRVGLENSVTIIEMPSSNLIRLLVRNRLCGRLCATQICIICLNGGDGISDPSSASTSFESNTDNSATAGSAENKARVDSADKKRLQYKSSKQFRRRISVISNDETLTYQNPHESDISRELQKIFDRSISHSSDSRKSSQSTLYDKSSRKDACNMMLDRQPRRTSYDSRDFNTDRRRRSHDFFYGRHTEPPSHSDFPQSRRSSHGAVYGTLSRRLPHELPMQPIFEQNYDIIGGHSCAINERRLHHDENLSYEQNKNRKKHERRPGCRVQHATTAYDADFWPRSGSPDLWKSRSLLLRRKFLSTAAVSSLDSTNSTESSAPDAMFVSSVDSGGSDLDFLLCERIREGWLVVMFELLFKAINSPLLCIVVRNQSQARLDGKPSPTCL</sequence>
<evidence type="ECO:0000256" key="1">
    <source>
        <dbReference type="SAM" id="MobiDB-lite"/>
    </source>
</evidence>
<feature type="compositionally biased region" description="Basic and acidic residues" evidence="1">
    <location>
        <begin position="164"/>
        <end position="173"/>
    </location>
</feature>
<evidence type="ECO:0000313" key="3">
    <source>
        <dbReference type="WBParaSite" id="ACAC_0001223101-mRNA-1"/>
    </source>
</evidence>
<feature type="compositionally biased region" description="Basic and acidic residues" evidence="1">
    <location>
        <begin position="195"/>
        <end position="228"/>
    </location>
</feature>
<reference evidence="2" key="1">
    <citation type="submission" date="2012-09" db="EMBL/GenBank/DDBJ databases">
        <authorList>
            <person name="Martin A.A."/>
        </authorList>
    </citation>
    <scope>NUCLEOTIDE SEQUENCE</scope>
</reference>
<feature type="compositionally biased region" description="Basic and acidic residues" evidence="1">
    <location>
        <begin position="110"/>
        <end position="120"/>
    </location>
</feature>
<organism evidence="2 3">
    <name type="scientific">Angiostrongylus cantonensis</name>
    <name type="common">Rat lungworm</name>
    <dbReference type="NCBI Taxonomy" id="6313"/>
    <lineage>
        <taxon>Eukaryota</taxon>
        <taxon>Metazoa</taxon>
        <taxon>Ecdysozoa</taxon>
        <taxon>Nematoda</taxon>
        <taxon>Chromadorea</taxon>
        <taxon>Rhabditida</taxon>
        <taxon>Rhabditina</taxon>
        <taxon>Rhabditomorpha</taxon>
        <taxon>Strongyloidea</taxon>
        <taxon>Metastrongylidae</taxon>
        <taxon>Angiostrongylus</taxon>
    </lineage>
</organism>
<dbReference type="WBParaSite" id="ACAC_0001223101-mRNA-1">
    <property type="protein sequence ID" value="ACAC_0001223101-mRNA-1"/>
    <property type="gene ID" value="ACAC_0001223101"/>
</dbReference>
<keyword evidence="2" id="KW-1185">Reference proteome</keyword>
<protein>
    <submittedName>
        <fullName evidence="3">PI3K/PI4K domain-containing protein</fullName>
    </submittedName>
</protein>
<reference evidence="3" key="2">
    <citation type="submission" date="2017-02" db="UniProtKB">
        <authorList>
            <consortium name="WormBaseParasite"/>
        </authorList>
    </citation>
    <scope>IDENTIFICATION</scope>
</reference>
<feature type="region of interest" description="Disordered" evidence="1">
    <location>
        <begin position="89"/>
        <end position="120"/>
    </location>
</feature>
<evidence type="ECO:0000313" key="2">
    <source>
        <dbReference type="Proteomes" id="UP000035642"/>
    </source>
</evidence>
<feature type="compositionally biased region" description="Polar residues" evidence="1">
    <location>
        <begin position="89"/>
        <end position="107"/>
    </location>
</feature>
<dbReference type="Proteomes" id="UP000035642">
    <property type="component" value="Unassembled WGS sequence"/>
</dbReference>
<dbReference type="AlphaFoldDB" id="A0A0K0DL01"/>
<accession>A0A0K0DL01</accession>